<proteinExistence type="predicted"/>
<reference evidence="1" key="1">
    <citation type="journal article" date="2023" name="Science">
        <title>Genome structures resolve the early diversification of teleost fishes.</title>
        <authorList>
            <person name="Parey E."/>
            <person name="Louis A."/>
            <person name="Montfort J."/>
            <person name="Bouchez O."/>
            <person name="Roques C."/>
            <person name="Iampietro C."/>
            <person name="Lluch J."/>
            <person name="Castinel A."/>
            <person name="Donnadieu C."/>
            <person name="Desvignes T."/>
            <person name="Floi Bucao C."/>
            <person name="Jouanno E."/>
            <person name="Wen M."/>
            <person name="Mejri S."/>
            <person name="Dirks R."/>
            <person name="Jansen H."/>
            <person name="Henkel C."/>
            <person name="Chen W.J."/>
            <person name="Zahm M."/>
            <person name="Cabau C."/>
            <person name="Klopp C."/>
            <person name="Thompson A.W."/>
            <person name="Robinson-Rechavi M."/>
            <person name="Braasch I."/>
            <person name="Lecointre G."/>
            <person name="Bobe J."/>
            <person name="Postlethwait J.H."/>
            <person name="Berthelot C."/>
            <person name="Roest Crollius H."/>
            <person name="Guiguen Y."/>
        </authorList>
    </citation>
    <scope>NUCLEOTIDE SEQUENCE</scope>
    <source>
        <strain evidence="1">NC1722</strain>
    </source>
</reference>
<accession>A0AAD7SB55</accession>
<dbReference type="EMBL" id="JAINUG010000084">
    <property type="protein sequence ID" value="KAJ8399339.1"/>
    <property type="molecule type" value="Genomic_DNA"/>
</dbReference>
<organism evidence="1 2">
    <name type="scientific">Aldrovandia affinis</name>
    <dbReference type="NCBI Taxonomy" id="143900"/>
    <lineage>
        <taxon>Eukaryota</taxon>
        <taxon>Metazoa</taxon>
        <taxon>Chordata</taxon>
        <taxon>Craniata</taxon>
        <taxon>Vertebrata</taxon>
        <taxon>Euteleostomi</taxon>
        <taxon>Actinopterygii</taxon>
        <taxon>Neopterygii</taxon>
        <taxon>Teleostei</taxon>
        <taxon>Notacanthiformes</taxon>
        <taxon>Halosauridae</taxon>
        <taxon>Aldrovandia</taxon>
    </lineage>
</organism>
<protein>
    <submittedName>
        <fullName evidence="1">Uncharacterized protein</fullName>
    </submittedName>
</protein>
<comment type="caution">
    <text evidence="1">The sequence shown here is derived from an EMBL/GenBank/DDBJ whole genome shotgun (WGS) entry which is preliminary data.</text>
</comment>
<name>A0AAD7SB55_9TELE</name>
<feature type="non-terminal residue" evidence="1">
    <location>
        <position position="57"/>
    </location>
</feature>
<gene>
    <name evidence="1" type="ORF">AAFF_G00413770</name>
</gene>
<evidence type="ECO:0000313" key="2">
    <source>
        <dbReference type="Proteomes" id="UP001221898"/>
    </source>
</evidence>
<keyword evidence="2" id="KW-1185">Reference proteome</keyword>
<sequence length="57" mass="6186">MAKSETEFAVAGLNTQEPEWGTVHGVVISDVHHTDTSLIKTETDLGSTHTGDFKVEM</sequence>
<dbReference type="Proteomes" id="UP001221898">
    <property type="component" value="Unassembled WGS sequence"/>
</dbReference>
<evidence type="ECO:0000313" key="1">
    <source>
        <dbReference type="EMBL" id="KAJ8399339.1"/>
    </source>
</evidence>
<dbReference type="AlphaFoldDB" id="A0AAD7SB55"/>